<name>A0A2D1GA94_9CAUD</name>
<protein>
    <submittedName>
        <fullName evidence="1">Uncharacterized protein</fullName>
    </submittedName>
</protein>
<keyword evidence="2" id="KW-1185">Reference proteome</keyword>
<sequence>MKRGFDFLVATASDAILSSNDLVWCGRVVHAWDSGLCGVGG</sequence>
<evidence type="ECO:0000313" key="1">
    <source>
        <dbReference type="EMBL" id="ATN88647.1"/>
    </source>
</evidence>
<dbReference type="Proteomes" id="UP000231264">
    <property type="component" value="Segment"/>
</dbReference>
<evidence type="ECO:0000313" key="2">
    <source>
        <dbReference type="Proteomes" id="UP000231264"/>
    </source>
</evidence>
<dbReference type="EMBL" id="MF919502">
    <property type="protein sequence ID" value="ATN88647.1"/>
    <property type="molecule type" value="Genomic_DNA"/>
</dbReference>
<accession>A0A2D1GA94</accession>
<organism evidence="1 2">
    <name type="scientific">Mycobacterium phage Demsculpinboyz</name>
    <dbReference type="NCBI Taxonomy" id="2041528"/>
    <lineage>
        <taxon>Viruses</taxon>
        <taxon>Duplodnaviria</taxon>
        <taxon>Heunggongvirae</taxon>
        <taxon>Uroviricota</taxon>
        <taxon>Caudoviricetes</taxon>
        <taxon>Gracegardnervirinae</taxon>
        <taxon>Avanivirus</taxon>
        <taxon>Avanivirus demsculpinboyz</taxon>
    </lineage>
</organism>
<gene>
    <name evidence="1" type="ORF">SEA_DEMSCULPINBOYZ_52</name>
</gene>
<reference evidence="2" key="1">
    <citation type="submission" date="2017-09" db="EMBL/GenBank/DDBJ databases">
        <authorList>
            <person name="Ehlers B."/>
            <person name="Leendertz F.H."/>
        </authorList>
    </citation>
    <scope>NUCLEOTIDE SEQUENCE [LARGE SCALE GENOMIC DNA]</scope>
</reference>
<proteinExistence type="predicted"/>